<dbReference type="PROSITE" id="PS50113">
    <property type="entry name" value="PAC"/>
    <property type="match status" value="4"/>
</dbReference>
<evidence type="ECO:0000256" key="5">
    <source>
        <dbReference type="ARBA" id="ARBA00022777"/>
    </source>
</evidence>
<dbReference type="Pfam" id="PF07730">
    <property type="entry name" value="HisKA_3"/>
    <property type="match status" value="1"/>
</dbReference>
<feature type="domain" description="PAS" evidence="8">
    <location>
        <begin position="8"/>
        <end position="82"/>
    </location>
</feature>
<dbReference type="InterPro" id="IPR011712">
    <property type="entry name" value="Sig_transdc_His_kin_sub3_dim/P"/>
</dbReference>
<dbReference type="Pfam" id="PF13185">
    <property type="entry name" value="GAF_2"/>
    <property type="match status" value="1"/>
</dbReference>
<dbReference type="SMART" id="SM00086">
    <property type="entry name" value="PAC"/>
    <property type="match status" value="4"/>
</dbReference>
<dbReference type="Gene3D" id="3.30.565.10">
    <property type="entry name" value="Histidine kinase-like ATPase, C-terminal domain"/>
    <property type="match status" value="1"/>
</dbReference>
<feature type="domain" description="PAC" evidence="9">
    <location>
        <begin position="507"/>
        <end position="561"/>
    </location>
</feature>
<dbReference type="InterPro" id="IPR003018">
    <property type="entry name" value="GAF"/>
</dbReference>
<evidence type="ECO:0000256" key="4">
    <source>
        <dbReference type="ARBA" id="ARBA00022679"/>
    </source>
</evidence>
<dbReference type="Pfam" id="PF08447">
    <property type="entry name" value="PAS_3"/>
    <property type="match status" value="3"/>
</dbReference>
<dbReference type="CDD" id="cd00130">
    <property type="entry name" value="PAS"/>
    <property type="match status" value="5"/>
</dbReference>
<dbReference type="SUPFAM" id="SSF55785">
    <property type="entry name" value="PYP-like sensor domain (PAS domain)"/>
    <property type="match status" value="5"/>
</dbReference>
<dbReference type="EMBL" id="DSVI01000007">
    <property type="protein sequence ID" value="HGT47654.1"/>
    <property type="molecule type" value="Genomic_DNA"/>
</dbReference>
<evidence type="ECO:0000256" key="1">
    <source>
        <dbReference type="ARBA" id="ARBA00000085"/>
    </source>
</evidence>
<dbReference type="InterPro" id="IPR013655">
    <property type="entry name" value="PAS_fold_3"/>
</dbReference>
<name>A0A832DKE3_9BACT</name>
<dbReference type="Gene3D" id="1.20.5.1930">
    <property type="match status" value="1"/>
</dbReference>
<dbReference type="CDD" id="cd16917">
    <property type="entry name" value="HATPase_UhpB-NarQ-NarX-like"/>
    <property type="match status" value="1"/>
</dbReference>
<keyword evidence="6" id="KW-0175">Coiled coil</keyword>
<evidence type="ECO:0000313" key="10">
    <source>
        <dbReference type="EMBL" id="HGT47654.1"/>
    </source>
</evidence>
<dbReference type="Gene3D" id="3.30.450.20">
    <property type="entry name" value="PAS domain"/>
    <property type="match status" value="5"/>
</dbReference>
<feature type="domain" description="PAS" evidence="8">
    <location>
        <begin position="562"/>
        <end position="632"/>
    </location>
</feature>
<keyword evidence="3" id="KW-0597">Phosphoprotein</keyword>
<dbReference type="PROSITE" id="PS50112">
    <property type="entry name" value="PAS"/>
    <property type="match status" value="5"/>
</dbReference>
<dbReference type="PANTHER" id="PTHR43304:SF1">
    <property type="entry name" value="PAC DOMAIN-CONTAINING PROTEIN"/>
    <property type="match status" value="1"/>
</dbReference>
<dbReference type="InterPro" id="IPR036890">
    <property type="entry name" value="HATPase_C_sf"/>
</dbReference>
<feature type="domain" description="Histidine kinase" evidence="7">
    <location>
        <begin position="843"/>
        <end position="1033"/>
    </location>
</feature>
<dbReference type="InterPro" id="IPR029016">
    <property type="entry name" value="GAF-like_dom_sf"/>
</dbReference>
<feature type="domain" description="PAC" evidence="9">
    <location>
        <begin position="759"/>
        <end position="810"/>
    </location>
</feature>
<dbReference type="AlphaFoldDB" id="A0A832DKE3"/>
<sequence length="1033" mass="119350">MNINILNSNEIFEFLAENANDLIYIYRFVPEPKFEYVSPSSTKITGYTPEEHYADPQLGMKLVHPDDLPILQQFLGKKIVTEPIVLRWKKKDGTIIWTEQINTPIYDDQGNLIALQGIARDITNRKIAEQQLIQSESVYKYLFEHNPLPMWVYDLNTLKFLAVNNAAIHKYGYSKDEFLSMTIRDIRPEEEIPALMKNIAESKDDLQKSKPWKHKLKDGRIIFTEISSHGLNYNGHDARLVLANDITEQIIAEEKINRLTRVYAVLSEVNQTIVRVRDKRKLFDEICRIAVEFGKFKFVWLGELNENTLQFKPVAAKGISEDYLDNFHISLNDPKYSDNPTALALRENKFIVVNDFLNDSRTKLWHTLANKYEINSSAVFPITVFGKTIYVLNFYAESKNFFDEAEIKLLDELSIDITFSLEFIETEAEREKIRADLEYQSNLLSNVNDAIIATDRNLRITYWNEAAEQIYGISKSEAIGKSTRDVLHTQYIGLTRDEILKKLSLDGKYSTKVIQYHKSGKKLIIDAKGFAVKDKSGNIIGYASINRDITADYEKEILIRESEEKFRALAESTPAAIFIYQGEYFKYLNPAAENLTGYKLDEIYGMKFFELVHPDHRELVKERGLRRQLGEEIENRYVFKILRKDGQSRWVDFGAEIIEYQGKPAGIGTAYDITDRITFEESLKESEEKYRLLIENQTDLVVKIDLEGRFLFVSESYCRTFGKSQEELLGNKFLPLVHPDDRESTIKEMEKLYSHPYSCYIEQRALTAKGWRWFSWVDTMVFDESGKMTSIIGVGRDITEKKEAELALKQSQEELKRSEEMLRSLTQKLQDIREQERSQIAMELHDELGQVLTAIKIDLNSLIKKPPYKKDIPQKIAPLISLVEDTINSVRKISSELRPVIIDRLGLIPAIEWQIDEIKKRLDIKFLTNFPEEITGLDKQIEITIFRTFQEMMTNIARHSKATEVLVSITKDEEKFMMIVKDNGVGFSSDKISSTKGLGVMGMKERVKSVGGVMEISSILNYGTEIKIFIPLK</sequence>
<dbReference type="SUPFAM" id="SSF55874">
    <property type="entry name" value="ATPase domain of HSP90 chaperone/DNA topoisomerase II/histidine kinase"/>
    <property type="match status" value="1"/>
</dbReference>
<dbReference type="InterPro" id="IPR052162">
    <property type="entry name" value="Sensor_kinase/Photoreceptor"/>
</dbReference>
<evidence type="ECO:0000259" key="9">
    <source>
        <dbReference type="PROSITE" id="PS50113"/>
    </source>
</evidence>
<dbReference type="InterPro" id="IPR003594">
    <property type="entry name" value="HATPase_dom"/>
</dbReference>
<dbReference type="GO" id="GO:0000155">
    <property type="term" value="F:phosphorelay sensor kinase activity"/>
    <property type="evidence" value="ECO:0007669"/>
    <property type="project" value="InterPro"/>
</dbReference>
<protein>
    <recommendedName>
        <fullName evidence="2">histidine kinase</fullName>
        <ecNumber evidence="2">2.7.13.3</ecNumber>
    </recommendedName>
</protein>
<comment type="caution">
    <text evidence="10">The sequence shown here is derived from an EMBL/GenBank/DDBJ whole genome shotgun (WGS) entry which is preliminary data.</text>
</comment>
<dbReference type="InterPro" id="IPR000700">
    <property type="entry name" value="PAS-assoc_C"/>
</dbReference>
<dbReference type="NCBIfam" id="TIGR00229">
    <property type="entry name" value="sensory_box"/>
    <property type="match status" value="5"/>
</dbReference>
<evidence type="ECO:0000256" key="6">
    <source>
        <dbReference type="SAM" id="Coils"/>
    </source>
</evidence>
<dbReference type="SMART" id="SM00387">
    <property type="entry name" value="HATPase_c"/>
    <property type="match status" value="1"/>
</dbReference>
<evidence type="ECO:0000256" key="2">
    <source>
        <dbReference type="ARBA" id="ARBA00012438"/>
    </source>
</evidence>
<evidence type="ECO:0000256" key="3">
    <source>
        <dbReference type="ARBA" id="ARBA00022553"/>
    </source>
</evidence>
<dbReference type="Gene3D" id="3.30.450.40">
    <property type="match status" value="1"/>
</dbReference>
<feature type="domain" description="PAC" evidence="9">
    <location>
        <begin position="635"/>
        <end position="685"/>
    </location>
</feature>
<dbReference type="InterPro" id="IPR000014">
    <property type="entry name" value="PAS"/>
</dbReference>
<dbReference type="Pfam" id="PF13426">
    <property type="entry name" value="PAS_9"/>
    <property type="match status" value="2"/>
</dbReference>
<feature type="domain" description="PAS" evidence="8">
    <location>
        <begin position="686"/>
        <end position="756"/>
    </location>
</feature>
<dbReference type="InterPro" id="IPR035965">
    <property type="entry name" value="PAS-like_dom_sf"/>
</dbReference>
<feature type="domain" description="PAS" evidence="8">
    <location>
        <begin position="135"/>
        <end position="209"/>
    </location>
</feature>
<proteinExistence type="predicted"/>
<keyword evidence="4" id="KW-0808">Transferase</keyword>
<dbReference type="InterPro" id="IPR005467">
    <property type="entry name" value="His_kinase_dom"/>
</dbReference>
<dbReference type="PROSITE" id="PS50109">
    <property type="entry name" value="HIS_KIN"/>
    <property type="match status" value="1"/>
</dbReference>
<organism evidence="10">
    <name type="scientific">Ignavibacterium album</name>
    <dbReference type="NCBI Taxonomy" id="591197"/>
    <lineage>
        <taxon>Bacteria</taxon>
        <taxon>Pseudomonadati</taxon>
        <taxon>Ignavibacteriota</taxon>
        <taxon>Ignavibacteria</taxon>
        <taxon>Ignavibacteriales</taxon>
        <taxon>Ignavibacteriaceae</taxon>
        <taxon>Ignavibacterium</taxon>
    </lineage>
</organism>
<accession>A0A832DKE3</accession>
<dbReference type="GO" id="GO:0006355">
    <property type="term" value="P:regulation of DNA-templated transcription"/>
    <property type="evidence" value="ECO:0007669"/>
    <property type="project" value="InterPro"/>
</dbReference>
<gene>
    <name evidence="10" type="ORF">ENS56_06440</name>
</gene>
<dbReference type="PANTHER" id="PTHR43304">
    <property type="entry name" value="PHYTOCHROME-LIKE PROTEIN CPH1"/>
    <property type="match status" value="1"/>
</dbReference>
<keyword evidence="5" id="KW-0418">Kinase</keyword>
<reference evidence="10" key="1">
    <citation type="journal article" date="2020" name="mSystems">
        <title>Genome- and Community-Level Interaction Insights into Carbon Utilization and Element Cycling Functions of Hydrothermarchaeota in Hydrothermal Sediment.</title>
        <authorList>
            <person name="Zhou Z."/>
            <person name="Liu Y."/>
            <person name="Xu W."/>
            <person name="Pan J."/>
            <person name="Luo Z.H."/>
            <person name="Li M."/>
        </authorList>
    </citation>
    <scope>NUCLEOTIDE SEQUENCE [LARGE SCALE GENOMIC DNA]</scope>
    <source>
        <strain evidence="10">SpSt-500</strain>
    </source>
</reference>
<feature type="coiled-coil region" evidence="6">
    <location>
        <begin position="801"/>
        <end position="835"/>
    </location>
</feature>
<feature type="domain" description="PAC" evidence="9">
    <location>
        <begin position="82"/>
        <end position="134"/>
    </location>
</feature>
<dbReference type="GO" id="GO:0016020">
    <property type="term" value="C:membrane"/>
    <property type="evidence" value="ECO:0007669"/>
    <property type="project" value="InterPro"/>
</dbReference>
<dbReference type="GO" id="GO:0046983">
    <property type="term" value="F:protein dimerization activity"/>
    <property type="evidence" value="ECO:0007669"/>
    <property type="project" value="InterPro"/>
</dbReference>
<dbReference type="Pfam" id="PF02518">
    <property type="entry name" value="HATPase_c"/>
    <property type="match status" value="1"/>
</dbReference>
<feature type="domain" description="PAS" evidence="8">
    <location>
        <begin position="436"/>
        <end position="506"/>
    </location>
</feature>
<evidence type="ECO:0000259" key="7">
    <source>
        <dbReference type="PROSITE" id="PS50109"/>
    </source>
</evidence>
<dbReference type="InterPro" id="IPR001610">
    <property type="entry name" value="PAC"/>
</dbReference>
<evidence type="ECO:0000259" key="8">
    <source>
        <dbReference type="PROSITE" id="PS50112"/>
    </source>
</evidence>
<dbReference type="SUPFAM" id="SSF55781">
    <property type="entry name" value="GAF domain-like"/>
    <property type="match status" value="1"/>
</dbReference>
<dbReference type="SMART" id="SM00091">
    <property type="entry name" value="PAS"/>
    <property type="match status" value="5"/>
</dbReference>
<comment type="catalytic activity">
    <reaction evidence="1">
        <text>ATP + protein L-histidine = ADP + protein N-phospho-L-histidine.</text>
        <dbReference type="EC" id="2.7.13.3"/>
    </reaction>
</comment>
<dbReference type="EC" id="2.7.13.3" evidence="2"/>